<dbReference type="InterPro" id="IPR013783">
    <property type="entry name" value="Ig-like_fold"/>
</dbReference>
<reference evidence="8" key="3">
    <citation type="submission" date="2025-08" db="UniProtKB">
        <authorList>
            <consortium name="Ensembl"/>
        </authorList>
    </citation>
    <scope>IDENTIFICATION</scope>
</reference>
<reference evidence="8" key="4">
    <citation type="submission" date="2025-09" db="UniProtKB">
        <authorList>
            <consortium name="Ensembl"/>
        </authorList>
    </citation>
    <scope>IDENTIFICATION</scope>
</reference>
<comment type="subcellular location">
    <subcellularLocation>
        <location evidence="1">Membrane</location>
    </subcellularLocation>
</comment>
<protein>
    <recommendedName>
        <fullName evidence="7">Ig-like domain-containing protein</fullName>
    </recommendedName>
</protein>
<evidence type="ECO:0000256" key="5">
    <source>
        <dbReference type="ARBA" id="ARBA00023180"/>
    </source>
</evidence>
<keyword evidence="9" id="KW-1185">Reference proteome</keyword>
<dbReference type="Proteomes" id="UP000007267">
    <property type="component" value="Unassembled WGS sequence"/>
</dbReference>
<keyword evidence="6" id="KW-0393">Immunoglobulin domain</keyword>
<dbReference type="InterPro" id="IPR036179">
    <property type="entry name" value="Ig-like_dom_sf"/>
</dbReference>
<evidence type="ECO:0000259" key="7">
    <source>
        <dbReference type="PROSITE" id="PS50835"/>
    </source>
</evidence>
<evidence type="ECO:0000256" key="6">
    <source>
        <dbReference type="ARBA" id="ARBA00023319"/>
    </source>
</evidence>
<reference evidence="9" key="2">
    <citation type="journal article" date="2013" name="Nat. Genet.">
        <title>The draft genomes of soft-shell turtle and green sea turtle yield insights into the development and evolution of the turtle-specific body plan.</title>
        <authorList>
            <person name="Wang Z."/>
            <person name="Pascual-Anaya J."/>
            <person name="Zadissa A."/>
            <person name="Li W."/>
            <person name="Niimura Y."/>
            <person name="Huang Z."/>
            <person name="Li C."/>
            <person name="White S."/>
            <person name="Xiong Z."/>
            <person name="Fang D."/>
            <person name="Wang B."/>
            <person name="Ming Y."/>
            <person name="Chen Y."/>
            <person name="Zheng Y."/>
            <person name="Kuraku S."/>
            <person name="Pignatelli M."/>
            <person name="Herrero J."/>
            <person name="Beal K."/>
            <person name="Nozawa M."/>
            <person name="Li Q."/>
            <person name="Wang J."/>
            <person name="Zhang H."/>
            <person name="Yu L."/>
            <person name="Shigenobu S."/>
            <person name="Wang J."/>
            <person name="Liu J."/>
            <person name="Flicek P."/>
            <person name="Searle S."/>
            <person name="Wang J."/>
            <person name="Kuratani S."/>
            <person name="Yin Y."/>
            <person name="Aken B."/>
            <person name="Zhang G."/>
            <person name="Irie N."/>
        </authorList>
    </citation>
    <scope>NUCLEOTIDE SEQUENCE [LARGE SCALE GENOMIC DNA]</scope>
    <source>
        <strain evidence="9">Daiwa-1</strain>
    </source>
</reference>
<keyword evidence="3" id="KW-0472">Membrane</keyword>
<dbReference type="InterPro" id="IPR013106">
    <property type="entry name" value="Ig_V-set"/>
</dbReference>
<keyword evidence="4" id="KW-1015">Disulfide bond</keyword>
<proteinExistence type="predicted"/>
<dbReference type="Gene3D" id="2.60.40.10">
    <property type="entry name" value="Immunoglobulins"/>
    <property type="match status" value="1"/>
</dbReference>
<dbReference type="InterPro" id="IPR050504">
    <property type="entry name" value="IgSF_BTN/MOG"/>
</dbReference>
<dbReference type="OMA" id="ESISWIF"/>
<dbReference type="InterPro" id="IPR007110">
    <property type="entry name" value="Ig-like_dom"/>
</dbReference>
<keyword evidence="5" id="KW-0325">Glycoprotein</keyword>
<evidence type="ECO:0000256" key="2">
    <source>
        <dbReference type="ARBA" id="ARBA00022729"/>
    </source>
</evidence>
<dbReference type="PROSITE" id="PS50835">
    <property type="entry name" value="IG_LIKE"/>
    <property type="match status" value="1"/>
</dbReference>
<reference evidence="9" key="1">
    <citation type="submission" date="2011-10" db="EMBL/GenBank/DDBJ databases">
        <authorList>
            <consortium name="Soft-shell Turtle Genome Consortium"/>
        </authorList>
    </citation>
    <scope>NUCLEOTIDE SEQUENCE [LARGE SCALE GENOMIC DNA]</scope>
    <source>
        <strain evidence="9">Daiwa-1</strain>
    </source>
</reference>
<dbReference type="FunFam" id="2.60.40.10:FF:000142">
    <property type="entry name" value="V-set domain-containing T-cell activation inhibitor 1"/>
    <property type="match status" value="1"/>
</dbReference>
<dbReference type="SMART" id="SM00409">
    <property type="entry name" value="IG"/>
    <property type="match status" value="1"/>
</dbReference>
<organism evidence="8 9">
    <name type="scientific">Pelodiscus sinensis</name>
    <name type="common">Chinese softshell turtle</name>
    <name type="synonym">Trionyx sinensis</name>
    <dbReference type="NCBI Taxonomy" id="13735"/>
    <lineage>
        <taxon>Eukaryota</taxon>
        <taxon>Metazoa</taxon>
        <taxon>Chordata</taxon>
        <taxon>Craniata</taxon>
        <taxon>Vertebrata</taxon>
        <taxon>Euteleostomi</taxon>
        <taxon>Archelosauria</taxon>
        <taxon>Testudinata</taxon>
        <taxon>Testudines</taxon>
        <taxon>Cryptodira</taxon>
        <taxon>Trionychia</taxon>
        <taxon>Trionychidae</taxon>
        <taxon>Pelodiscus</taxon>
    </lineage>
</organism>
<dbReference type="InterPro" id="IPR003599">
    <property type="entry name" value="Ig_sub"/>
</dbReference>
<dbReference type="AlphaFoldDB" id="K7FXI1"/>
<feature type="domain" description="Ig-like" evidence="7">
    <location>
        <begin position="72"/>
        <end position="165"/>
    </location>
</feature>
<dbReference type="PANTHER" id="PTHR24100">
    <property type="entry name" value="BUTYROPHILIN"/>
    <property type="match status" value="1"/>
</dbReference>
<dbReference type="SUPFAM" id="SSF48726">
    <property type="entry name" value="Immunoglobulin"/>
    <property type="match status" value="1"/>
</dbReference>
<evidence type="ECO:0000313" key="9">
    <source>
        <dbReference type="Proteomes" id="UP000007267"/>
    </source>
</evidence>
<evidence type="ECO:0000256" key="3">
    <source>
        <dbReference type="ARBA" id="ARBA00023136"/>
    </source>
</evidence>
<sequence length="170" mass="19428">WDVFTALLAPHAGWRVLIIPALSQQVPTWDIPMEMRWWFCVCSLGILLLVPCALSEKFSLHGSPHPMVGIMGQDVVLPCQLSPQARLANMEVLWRKYSTAFILVHEYSDEGPKDQPGEGYQSRTELFPQEFNNGNVSLKLKRLQEADAGRYHCFVMDPDWSQEITTELRI</sequence>
<evidence type="ECO:0000256" key="4">
    <source>
        <dbReference type="ARBA" id="ARBA00023157"/>
    </source>
</evidence>
<dbReference type="Ensembl" id="ENSPSIT00000012802.1">
    <property type="protein sequence ID" value="ENSPSIP00000012741.1"/>
    <property type="gene ID" value="ENSPSIG00000011461.1"/>
</dbReference>
<dbReference type="EMBL" id="AGCU01069735">
    <property type="status" value="NOT_ANNOTATED_CDS"/>
    <property type="molecule type" value="Genomic_DNA"/>
</dbReference>
<evidence type="ECO:0000313" key="8">
    <source>
        <dbReference type="Ensembl" id="ENSPSIP00000012741.1"/>
    </source>
</evidence>
<dbReference type="GO" id="GO:0016020">
    <property type="term" value="C:membrane"/>
    <property type="evidence" value="ECO:0007669"/>
    <property type="project" value="UniProtKB-SubCell"/>
</dbReference>
<dbReference type="GeneTree" id="ENSGT01120000271914"/>
<dbReference type="Pfam" id="PF07686">
    <property type="entry name" value="V-set"/>
    <property type="match status" value="1"/>
</dbReference>
<dbReference type="GO" id="GO:1903037">
    <property type="term" value="P:regulation of leukocyte cell-cell adhesion"/>
    <property type="evidence" value="ECO:0007669"/>
    <property type="project" value="UniProtKB-ARBA"/>
</dbReference>
<accession>K7FXI1</accession>
<keyword evidence="2" id="KW-0732">Signal</keyword>
<dbReference type="GO" id="GO:0050863">
    <property type="term" value="P:regulation of T cell activation"/>
    <property type="evidence" value="ECO:0007669"/>
    <property type="project" value="UniProtKB-ARBA"/>
</dbReference>
<name>K7FXI1_PELSI</name>
<dbReference type="HOGENOM" id="CLU_013137_10_3_1"/>
<evidence type="ECO:0000256" key="1">
    <source>
        <dbReference type="ARBA" id="ARBA00004370"/>
    </source>
</evidence>